<evidence type="ECO:0000256" key="7">
    <source>
        <dbReference type="ARBA" id="ARBA00023128"/>
    </source>
</evidence>
<evidence type="ECO:0000256" key="11">
    <source>
        <dbReference type="RuleBase" id="RU363010"/>
    </source>
</evidence>
<comment type="subunit">
    <text evidence="11">Component of the mitochondrial contact site and cristae organizing system (MICOS) complex.</text>
</comment>
<keyword evidence="6" id="KW-1133">Transmembrane helix</keyword>
<evidence type="ECO:0000256" key="8">
    <source>
        <dbReference type="ARBA" id="ARBA00023136"/>
    </source>
</evidence>
<evidence type="ECO:0000256" key="5">
    <source>
        <dbReference type="ARBA" id="ARBA00022692"/>
    </source>
</evidence>
<evidence type="ECO:0000256" key="2">
    <source>
        <dbReference type="ARBA" id="ARBA00004370"/>
    </source>
</evidence>
<dbReference type="InterPro" id="IPR031463">
    <property type="entry name" value="Mic12"/>
</dbReference>
<name>A0A6G1HDK1_9PEZI</name>
<dbReference type="EMBL" id="ML977140">
    <property type="protein sequence ID" value="KAF1991100.1"/>
    <property type="molecule type" value="Genomic_DNA"/>
</dbReference>
<dbReference type="OrthoDB" id="4037694at2759"/>
<evidence type="ECO:0000256" key="9">
    <source>
        <dbReference type="ARBA" id="ARBA00032159"/>
    </source>
</evidence>
<accession>A0A6G1HDK1</accession>
<dbReference type="Pfam" id="PF17050">
    <property type="entry name" value="AIM5"/>
    <property type="match status" value="1"/>
</dbReference>
<gene>
    <name evidence="12" type="ORF">K402DRAFT_450743</name>
</gene>
<keyword evidence="5" id="KW-0812">Transmembrane</keyword>
<evidence type="ECO:0000256" key="4">
    <source>
        <dbReference type="ARBA" id="ARBA00018170"/>
    </source>
</evidence>
<dbReference type="GO" id="GO:0042407">
    <property type="term" value="P:cristae formation"/>
    <property type="evidence" value="ECO:0007669"/>
    <property type="project" value="InterPro"/>
</dbReference>
<evidence type="ECO:0000256" key="1">
    <source>
        <dbReference type="ARBA" id="ARBA00002689"/>
    </source>
</evidence>
<organism evidence="12 13">
    <name type="scientific">Aulographum hederae CBS 113979</name>
    <dbReference type="NCBI Taxonomy" id="1176131"/>
    <lineage>
        <taxon>Eukaryota</taxon>
        <taxon>Fungi</taxon>
        <taxon>Dikarya</taxon>
        <taxon>Ascomycota</taxon>
        <taxon>Pezizomycotina</taxon>
        <taxon>Dothideomycetes</taxon>
        <taxon>Pleosporomycetidae</taxon>
        <taxon>Aulographales</taxon>
        <taxon>Aulographaceae</taxon>
    </lineage>
</organism>
<evidence type="ECO:0000256" key="10">
    <source>
        <dbReference type="ARBA" id="ARBA00032985"/>
    </source>
</evidence>
<keyword evidence="11" id="KW-0999">Mitochondrion inner membrane</keyword>
<proteinExistence type="inferred from homology"/>
<dbReference type="GO" id="GO:0061617">
    <property type="term" value="C:MICOS complex"/>
    <property type="evidence" value="ECO:0007669"/>
    <property type="project" value="UniProtKB-UniRule"/>
</dbReference>
<evidence type="ECO:0000313" key="12">
    <source>
        <dbReference type="EMBL" id="KAF1991100.1"/>
    </source>
</evidence>
<reference evidence="12" key="1">
    <citation type="journal article" date="2020" name="Stud. Mycol.">
        <title>101 Dothideomycetes genomes: a test case for predicting lifestyles and emergence of pathogens.</title>
        <authorList>
            <person name="Haridas S."/>
            <person name="Albert R."/>
            <person name="Binder M."/>
            <person name="Bloem J."/>
            <person name="Labutti K."/>
            <person name="Salamov A."/>
            <person name="Andreopoulos B."/>
            <person name="Baker S."/>
            <person name="Barry K."/>
            <person name="Bills G."/>
            <person name="Bluhm B."/>
            <person name="Cannon C."/>
            <person name="Castanera R."/>
            <person name="Culley D."/>
            <person name="Daum C."/>
            <person name="Ezra D."/>
            <person name="Gonzalez J."/>
            <person name="Henrissat B."/>
            <person name="Kuo A."/>
            <person name="Liang C."/>
            <person name="Lipzen A."/>
            <person name="Lutzoni F."/>
            <person name="Magnuson J."/>
            <person name="Mondo S."/>
            <person name="Nolan M."/>
            <person name="Ohm R."/>
            <person name="Pangilinan J."/>
            <person name="Park H.-J."/>
            <person name="Ramirez L."/>
            <person name="Alfaro M."/>
            <person name="Sun H."/>
            <person name="Tritt A."/>
            <person name="Yoshinaga Y."/>
            <person name="Zwiers L.-H."/>
            <person name="Turgeon B."/>
            <person name="Goodwin S."/>
            <person name="Spatafora J."/>
            <person name="Crous P."/>
            <person name="Grigoriev I."/>
        </authorList>
    </citation>
    <scope>NUCLEOTIDE SEQUENCE</scope>
    <source>
        <strain evidence="12">CBS 113979</strain>
    </source>
</reference>
<comment type="function">
    <text evidence="1 11">Component of the MICOS complex, a large protein complex of the mitochondrial inner membrane that plays crucial roles in the maintenance of crista junctions, inner membrane architecture, and formation of contact sites to the outer membrane.</text>
</comment>
<evidence type="ECO:0000256" key="3">
    <source>
        <dbReference type="ARBA" id="ARBA00009188"/>
    </source>
</evidence>
<keyword evidence="13" id="KW-1185">Reference proteome</keyword>
<comment type="subcellular location">
    <subcellularLocation>
        <location evidence="2">Membrane</location>
    </subcellularLocation>
    <subcellularLocation>
        <location evidence="11">Mitochondrion inner membrane</location>
        <topology evidence="11">Single-pass membrane protein</topology>
    </subcellularLocation>
</comment>
<evidence type="ECO:0000313" key="13">
    <source>
        <dbReference type="Proteomes" id="UP000800041"/>
    </source>
</evidence>
<dbReference type="GO" id="GO:0044284">
    <property type="term" value="C:mitochondrial crista junction"/>
    <property type="evidence" value="ECO:0007669"/>
    <property type="project" value="InterPro"/>
</dbReference>
<keyword evidence="8" id="KW-0472">Membrane</keyword>
<dbReference type="AlphaFoldDB" id="A0A6G1HDK1"/>
<keyword evidence="7 11" id="KW-0496">Mitochondrion</keyword>
<protein>
    <recommendedName>
        <fullName evidence="4 11">MICOS complex subunit MIC12</fullName>
    </recommendedName>
    <alternativeName>
        <fullName evidence="10 11">Altered inheritance of mitochondria protein 5, mitochondrial</fullName>
    </alternativeName>
    <alternativeName>
        <fullName evidence="9 11">Found in mitochondrial proteome protein 51</fullName>
    </alternativeName>
</protein>
<dbReference type="Proteomes" id="UP000800041">
    <property type="component" value="Unassembled WGS sequence"/>
</dbReference>
<comment type="similarity">
    <text evidence="3 11">Belongs to the MICOS complex subunit Mic12 family.</text>
</comment>
<sequence length="121" mass="13258">MGFTSGLIGGFTVTASLLYLSVAIHQQNRLRQSASLRQQALVLTNIVEPLPVAPPPTSREARTSIVEQAKDRWNADVERTVRWVASVDWNDRAAEGFKNIVALGKRGFDKAKDEVPKPSGS</sequence>
<evidence type="ECO:0000256" key="6">
    <source>
        <dbReference type="ARBA" id="ARBA00022989"/>
    </source>
</evidence>